<dbReference type="Pfam" id="PF06172">
    <property type="entry name" value="Cupin_5"/>
    <property type="match status" value="1"/>
</dbReference>
<dbReference type="CDD" id="cd06121">
    <property type="entry name" value="cupin_YML079wp"/>
    <property type="match status" value="1"/>
</dbReference>
<evidence type="ECO:0000313" key="2">
    <source>
        <dbReference type="EMBL" id="BAD80386.1"/>
    </source>
</evidence>
<dbReference type="Proteomes" id="UP000001175">
    <property type="component" value="Chromosome"/>
</dbReference>
<dbReference type="InterPro" id="IPR039935">
    <property type="entry name" value="YML079W-like"/>
</dbReference>
<dbReference type="AlphaFoldDB" id="A0A0H3K4P7"/>
<dbReference type="KEGG" id="syc:syc2196_d"/>
<dbReference type="InterPro" id="IPR009327">
    <property type="entry name" value="Cupin_DUF985"/>
</dbReference>
<dbReference type="Gene3D" id="2.60.120.10">
    <property type="entry name" value="Jelly Rolls"/>
    <property type="match status" value="1"/>
</dbReference>
<dbReference type="PANTHER" id="PTHR33387:SF3">
    <property type="entry name" value="DUF985 DOMAIN-CONTAINING PROTEIN"/>
    <property type="match status" value="1"/>
</dbReference>
<proteinExistence type="predicted"/>
<evidence type="ECO:0000259" key="1">
    <source>
        <dbReference type="Pfam" id="PF06172"/>
    </source>
</evidence>
<dbReference type="PANTHER" id="PTHR33387">
    <property type="entry name" value="RMLC-LIKE JELLY ROLL FOLD PROTEIN"/>
    <property type="match status" value="1"/>
</dbReference>
<accession>A0A0H3K4P7</accession>
<sequence length="174" mass="19143">MLIISCDRRGSSMGQPQTAEGWISALDLQPHPEGGFYREIYRADGMVTAGDRQRSASTAIYYLLRAGERSRLHRLKSDELWHFYAGQPLTVHQLIPEQGYQTLTIGADLSQGQQLCGAVPAGVWFGATVAAETGFSLVGCTVAPGFSFEDFEMAEAEVLLQLFPRSRSLIEQLT</sequence>
<dbReference type="eggNOG" id="COG3542">
    <property type="taxonomic scope" value="Bacteria"/>
</dbReference>
<dbReference type="InterPro" id="IPR011051">
    <property type="entry name" value="RmlC_Cupin_sf"/>
</dbReference>
<protein>
    <recommendedName>
        <fullName evidence="1">DUF985 domain-containing protein</fullName>
    </recommendedName>
</protein>
<name>A0A0H3K4P7_SYNP6</name>
<organism evidence="2 3">
    <name type="scientific">Synechococcus sp. (strain ATCC 27144 / PCC 6301 / SAUG 1402/1)</name>
    <name type="common">Anacystis nidulans</name>
    <dbReference type="NCBI Taxonomy" id="269084"/>
    <lineage>
        <taxon>Bacteria</taxon>
        <taxon>Bacillati</taxon>
        <taxon>Cyanobacteriota</taxon>
        <taxon>Cyanophyceae</taxon>
        <taxon>Synechococcales</taxon>
        <taxon>Synechococcaceae</taxon>
        <taxon>Synechococcus</taxon>
    </lineage>
</organism>
<gene>
    <name evidence="2" type="ordered locus">syc2196_d</name>
</gene>
<reference evidence="2 3" key="1">
    <citation type="journal article" date="2007" name="Photosyn. Res.">
        <title>Complete nucleotide sequence of the freshwater unicellular cyanobacterium Synechococcus elongatus PCC 6301 chromosome: gene content and organization.</title>
        <authorList>
            <person name="Sugita C."/>
            <person name="Ogata K."/>
            <person name="Shikata M."/>
            <person name="Jikuya H."/>
            <person name="Takano J."/>
            <person name="Furumichi M."/>
            <person name="Kanehisa M."/>
            <person name="Omata T."/>
            <person name="Sugiura M."/>
            <person name="Sugita M."/>
        </authorList>
    </citation>
    <scope>NUCLEOTIDE SEQUENCE [LARGE SCALE GENOMIC DNA]</scope>
    <source>
        <strain evidence="3">ATCC 27144 / PCC 6301 / SAUG 1402/1</strain>
    </source>
</reference>
<feature type="domain" description="DUF985" evidence="1">
    <location>
        <begin position="21"/>
        <end position="154"/>
    </location>
</feature>
<dbReference type="EMBL" id="AP008231">
    <property type="protein sequence ID" value="BAD80386.1"/>
    <property type="molecule type" value="Genomic_DNA"/>
</dbReference>
<dbReference type="SUPFAM" id="SSF51182">
    <property type="entry name" value="RmlC-like cupins"/>
    <property type="match status" value="1"/>
</dbReference>
<dbReference type="InterPro" id="IPR014710">
    <property type="entry name" value="RmlC-like_jellyroll"/>
</dbReference>
<evidence type="ECO:0000313" key="3">
    <source>
        <dbReference type="Proteomes" id="UP000001175"/>
    </source>
</evidence>